<dbReference type="GO" id="GO:0044695">
    <property type="term" value="C:Dsc E3 ubiquitin ligase complex"/>
    <property type="evidence" value="ECO:0007669"/>
    <property type="project" value="InterPro"/>
</dbReference>
<dbReference type="InterPro" id="IPR025390">
    <property type="entry name" value="Dsc3_C"/>
</dbReference>
<feature type="domain" description="DSC E3 ubiquitin ligase complex subunit 3 C-terminal" evidence="3">
    <location>
        <begin position="224"/>
        <end position="338"/>
    </location>
</feature>
<accession>G0RZ63</accession>
<dbReference type="KEGG" id="cthr:CTHT_0001840"/>
<evidence type="ECO:0000259" key="2">
    <source>
        <dbReference type="Pfam" id="PF10302"/>
    </source>
</evidence>
<dbReference type="Pfam" id="PF13373">
    <property type="entry name" value="Dsc3_C"/>
    <property type="match status" value="1"/>
</dbReference>
<dbReference type="InterPro" id="IPR045226">
    <property type="entry name" value="Dsc3"/>
</dbReference>
<keyword evidence="5" id="KW-1185">Reference proteome</keyword>
<dbReference type="Proteomes" id="UP000008066">
    <property type="component" value="Unassembled WGS sequence"/>
</dbReference>
<feature type="compositionally biased region" description="Low complexity" evidence="1">
    <location>
        <begin position="338"/>
        <end position="351"/>
    </location>
</feature>
<reference evidence="4 5" key="1">
    <citation type="journal article" date="2011" name="Cell">
        <title>Insight into structure and assembly of the nuclear pore complex by utilizing the genome of a eukaryotic thermophile.</title>
        <authorList>
            <person name="Amlacher S."/>
            <person name="Sarges P."/>
            <person name="Flemming D."/>
            <person name="van Noort V."/>
            <person name="Kunze R."/>
            <person name="Devos D.P."/>
            <person name="Arumugam M."/>
            <person name="Bork P."/>
            <person name="Hurt E."/>
        </authorList>
    </citation>
    <scope>NUCLEOTIDE SEQUENCE [LARGE SCALE GENOMIC DNA]</scope>
    <source>
        <strain evidence="5">DSM 1495 / CBS 144.50 / IMI 039719</strain>
    </source>
</reference>
<dbReference type="PANTHER" id="PTHR28049">
    <property type="entry name" value="TRANSMEMBRANE PROTEIN YOR223W"/>
    <property type="match status" value="1"/>
</dbReference>
<name>G0RZ63_CHATD</name>
<dbReference type="eggNOG" id="ENOG502RXWC">
    <property type="taxonomic scope" value="Eukaryota"/>
</dbReference>
<feature type="domain" description="DSC E3 ubiquitin ligase complex subunit 3 ubiquitin-like" evidence="2">
    <location>
        <begin position="108"/>
        <end position="164"/>
    </location>
</feature>
<feature type="region of interest" description="Disordered" evidence="1">
    <location>
        <begin position="338"/>
        <end position="376"/>
    </location>
</feature>
<dbReference type="GO" id="GO:0005783">
    <property type="term" value="C:endoplasmic reticulum"/>
    <property type="evidence" value="ECO:0007669"/>
    <property type="project" value="TreeGrafter"/>
</dbReference>
<dbReference type="AlphaFoldDB" id="G0RZ63"/>
<proteinExistence type="predicted"/>
<dbReference type="GeneID" id="18254222"/>
<protein>
    <recommendedName>
        <fullName evidence="6">Ubiquitin-like domain-containing protein</fullName>
    </recommendedName>
</protein>
<dbReference type="PANTHER" id="PTHR28049:SF1">
    <property type="entry name" value="DSC E3 UBIQUITIN LIGASE COMPLEX SUBUNIT 3"/>
    <property type="match status" value="1"/>
</dbReference>
<dbReference type="OrthoDB" id="2556122at2759"/>
<gene>
    <name evidence="4" type="ORF">CTHT_0001840</name>
</gene>
<dbReference type="OMA" id="AWIDNNH"/>
<dbReference type="HOGENOM" id="CLU_035821_0_0_1"/>
<feature type="region of interest" description="Disordered" evidence="1">
    <location>
        <begin position="66"/>
        <end position="104"/>
    </location>
</feature>
<evidence type="ECO:0000313" key="4">
    <source>
        <dbReference type="EMBL" id="EGS23491.1"/>
    </source>
</evidence>
<sequence length="376" mass="40338">MSSHAGPSQSKPPPRPLPSAAPPNSPLPLLITIRFSTSLPDLHLDVPEPHQTTVVALRYMIREKLASQATSPEHDDDDDYSDHDRHDTRSEKRISKDKAPLLGSQGPAKARLRLIHNGRVLPDTAVLSSVLKMPPPPPPASDPKGKGKAVLRPIRIFINCSIGDPLTSEELDAEREAAISPLPSSPPSTSTTGGRTPLKLDTTSTSPHRHPQEGGEGARPTRPQGFDRLLQSGFTPSEIATLRSHFRAIHTARFTPDTMPSPDTLRAMEDAWLDNNSSSSAPSGSLLASSNTAGGGYIDDGEEGTNIGIEDAYGLSAIAGSLIQGMLMGFVWPLGKTTTTTTTNNNNNNSNPNGMDERRETNLTVGRYSEQQPIII</sequence>
<feature type="compositionally biased region" description="Low complexity" evidence="1">
    <location>
        <begin position="187"/>
        <end position="197"/>
    </location>
</feature>
<feature type="region of interest" description="Disordered" evidence="1">
    <location>
        <begin position="178"/>
        <end position="226"/>
    </location>
</feature>
<evidence type="ECO:0000256" key="1">
    <source>
        <dbReference type="SAM" id="MobiDB-lite"/>
    </source>
</evidence>
<feature type="compositionally biased region" description="Pro residues" evidence="1">
    <location>
        <begin position="10"/>
        <end position="26"/>
    </location>
</feature>
<evidence type="ECO:0000313" key="5">
    <source>
        <dbReference type="Proteomes" id="UP000008066"/>
    </source>
</evidence>
<evidence type="ECO:0008006" key="6">
    <source>
        <dbReference type="Google" id="ProtNLM"/>
    </source>
</evidence>
<feature type="compositionally biased region" description="Basic and acidic residues" evidence="1">
    <location>
        <begin position="82"/>
        <end position="99"/>
    </location>
</feature>
<organism evidence="5">
    <name type="scientific">Chaetomium thermophilum (strain DSM 1495 / CBS 144.50 / IMI 039719)</name>
    <name type="common">Thermochaetoides thermophila</name>
    <dbReference type="NCBI Taxonomy" id="759272"/>
    <lineage>
        <taxon>Eukaryota</taxon>
        <taxon>Fungi</taxon>
        <taxon>Dikarya</taxon>
        <taxon>Ascomycota</taxon>
        <taxon>Pezizomycotina</taxon>
        <taxon>Sordariomycetes</taxon>
        <taxon>Sordariomycetidae</taxon>
        <taxon>Sordariales</taxon>
        <taxon>Chaetomiaceae</taxon>
        <taxon>Thermochaetoides</taxon>
    </lineage>
</organism>
<feature type="region of interest" description="Disordered" evidence="1">
    <location>
        <begin position="1"/>
        <end position="28"/>
    </location>
</feature>
<dbReference type="EMBL" id="GL988032">
    <property type="protein sequence ID" value="EGS23491.1"/>
    <property type="molecule type" value="Genomic_DNA"/>
</dbReference>
<feature type="domain" description="DSC E3 ubiquitin ligase complex subunit 3 ubiquitin-like" evidence="2">
    <location>
        <begin position="30"/>
        <end position="70"/>
    </location>
</feature>
<dbReference type="InterPro" id="IPR019413">
    <property type="entry name" value="Dsc3_ub-like_dom"/>
</dbReference>
<evidence type="ECO:0000259" key="3">
    <source>
        <dbReference type="Pfam" id="PF13373"/>
    </source>
</evidence>
<dbReference type="Pfam" id="PF10302">
    <property type="entry name" value="Dsc3_N"/>
    <property type="match status" value="2"/>
</dbReference>
<dbReference type="RefSeq" id="XP_006690733.1">
    <property type="nucleotide sequence ID" value="XM_006690670.1"/>
</dbReference>